<evidence type="ECO:0000313" key="2">
    <source>
        <dbReference type="EMBL" id="KAF5786524.1"/>
    </source>
</evidence>
<evidence type="ECO:0000256" key="1">
    <source>
        <dbReference type="SAM" id="MobiDB-lite"/>
    </source>
</evidence>
<proteinExistence type="predicted"/>
<protein>
    <submittedName>
        <fullName evidence="2">Uncharacterized protein</fullName>
    </submittedName>
</protein>
<comment type="caution">
    <text evidence="2">The sequence shown here is derived from an EMBL/GenBank/DDBJ whole genome shotgun (WGS) entry which is preliminary data.</text>
</comment>
<evidence type="ECO:0000313" key="3">
    <source>
        <dbReference type="Proteomes" id="UP000215914"/>
    </source>
</evidence>
<reference evidence="2" key="1">
    <citation type="journal article" date="2017" name="Nature">
        <title>The sunflower genome provides insights into oil metabolism, flowering and Asterid evolution.</title>
        <authorList>
            <person name="Badouin H."/>
            <person name="Gouzy J."/>
            <person name="Grassa C.J."/>
            <person name="Murat F."/>
            <person name="Staton S.E."/>
            <person name="Cottret L."/>
            <person name="Lelandais-Briere C."/>
            <person name="Owens G.L."/>
            <person name="Carrere S."/>
            <person name="Mayjonade B."/>
            <person name="Legrand L."/>
            <person name="Gill N."/>
            <person name="Kane N.C."/>
            <person name="Bowers J.E."/>
            <person name="Hubner S."/>
            <person name="Bellec A."/>
            <person name="Berard A."/>
            <person name="Berges H."/>
            <person name="Blanchet N."/>
            <person name="Boniface M.C."/>
            <person name="Brunel D."/>
            <person name="Catrice O."/>
            <person name="Chaidir N."/>
            <person name="Claudel C."/>
            <person name="Donnadieu C."/>
            <person name="Faraut T."/>
            <person name="Fievet G."/>
            <person name="Helmstetter N."/>
            <person name="King M."/>
            <person name="Knapp S.J."/>
            <person name="Lai Z."/>
            <person name="Le Paslier M.C."/>
            <person name="Lippi Y."/>
            <person name="Lorenzon L."/>
            <person name="Mandel J.R."/>
            <person name="Marage G."/>
            <person name="Marchand G."/>
            <person name="Marquand E."/>
            <person name="Bret-Mestries E."/>
            <person name="Morien E."/>
            <person name="Nambeesan S."/>
            <person name="Nguyen T."/>
            <person name="Pegot-Espagnet P."/>
            <person name="Pouilly N."/>
            <person name="Raftis F."/>
            <person name="Sallet E."/>
            <person name="Schiex T."/>
            <person name="Thomas J."/>
            <person name="Vandecasteele C."/>
            <person name="Vares D."/>
            <person name="Vear F."/>
            <person name="Vautrin S."/>
            <person name="Crespi M."/>
            <person name="Mangin B."/>
            <person name="Burke J.M."/>
            <person name="Salse J."/>
            <person name="Munos S."/>
            <person name="Vincourt P."/>
            <person name="Rieseberg L.H."/>
            <person name="Langlade N.B."/>
        </authorList>
    </citation>
    <scope>NUCLEOTIDE SEQUENCE</scope>
    <source>
        <tissue evidence="2">Leaves</tissue>
    </source>
</reference>
<dbReference type="EMBL" id="MNCJ02000325">
    <property type="protein sequence ID" value="KAF5786524.1"/>
    <property type="molecule type" value="Genomic_DNA"/>
</dbReference>
<organism evidence="2 3">
    <name type="scientific">Helianthus annuus</name>
    <name type="common">Common sunflower</name>
    <dbReference type="NCBI Taxonomy" id="4232"/>
    <lineage>
        <taxon>Eukaryota</taxon>
        <taxon>Viridiplantae</taxon>
        <taxon>Streptophyta</taxon>
        <taxon>Embryophyta</taxon>
        <taxon>Tracheophyta</taxon>
        <taxon>Spermatophyta</taxon>
        <taxon>Magnoliopsida</taxon>
        <taxon>eudicotyledons</taxon>
        <taxon>Gunneridae</taxon>
        <taxon>Pentapetalae</taxon>
        <taxon>asterids</taxon>
        <taxon>campanulids</taxon>
        <taxon>Asterales</taxon>
        <taxon>Asteraceae</taxon>
        <taxon>Asteroideae</taxon>
        <taxon>Heliantheae alliance</taxon>
        <taxon>Heliantheae</taxon>
        <taxon>Helianthus</taxon>
    </lineage>
</organism>
<feature type="compositionally biased region" description="Basic and acidic residues" evidence="1">
    <location>
        <begin position="23"/>
        <end position="36"/>
    </location>
</feature>
<dbReference type="Proteomes" id="UP000215914">
    <property type="component" value="Unassembled WGS sequence"/>
</dbReference>
<sequence>MGIARIGIMSRRNQARKANGSRSGEERMGTRMHEVSDSVITS</sequence>
<dbReference type="AlphaFoldDB" id="A0A9K3HYD8"/>
<gene>
    <name evidence="2" type="ORF">HanXRQr2_Chr10g0441951</name>
</gene>
<accession>A0A9K3HYD8</accession>
<feature type="region of interest" description="Disordered" evidence="1">
    <location>
        <begin position="1"/>
        <end position="42"/>
    </location>
</feature>
<name>A0A9K3HYD8_HELAN</name>
<dbReference type="Gramene" id="mRNA:HanXRQr2_Chr10g0441951">
    <property type="protein sequence ID" value="mRNA:HanXRQr2_Chr10g0441951"/>
    <property type="gene ID" value="HanXRQr2_Chr10g0441951"/>
</dbReference>
<keyword evidence="3" id="KW-1185">Reference proteome</keyword>
<reference evidence="2" key="2">
    <citation type="submission" date="2020-06" db="EMBL/GenBank/DDBJ databases">
        <title>Helianthus annuus Genome sequencing and assembly Release 2.</title>
        <authorList>
            <person name="Gouzy J."/>
            <person name="Langlade N."/>
            <person name="Munos S."/>
        </authorList>
    </citation>
    <scope>NUCLEOTIDE SEQUENCE</scope>
    <source>
        <tissue evidence="2">Leaves</tissue>
    </source>
</reference>